<dbReference type="GeneID" id="113504451"/>
<evidence type="ECO:0000259" key="4">
    <source>
        <dbReference type="Pfam" id="PF23328"/>
    </source>
</evidence>
<feature type="transmembrane region" description="Helical" evidence="2">
    <location>
        <begin position="255"/>
        <end position="277"/>
    </location>
</feature>
<evidence type="ECO:0000313" key="6">
    <source>
        <dbReference type="RefSeq" id="XP_026742546.1"/>
    </source>
</evidence>
<feature type="compositionally biased region" description="Polar residues" evidence="1">
    <location>
        <begin position="741"/>
        <end position="757"/>
    </location>
</feature>
<feature type="chain" id="PRO_5028880409" evidence="3">
    <location>
        <begin position="23"/>
        <end position="1292"/>
    </location>
</feature>
<dbReference type="GO" id="GO:0035317">
    <property type="term" value="P:imaginal disc-derived wing hair organization"/>
    <property type="evidence" value="ECO:0007669"/>
    <property type="project" value="TreeGrafter"/>
</dbReference>
<evidence type="ECO:0000313" key="5">
    <source>
        <dbReference type="Proteomes" id="UP000322000"/>
    </source>
</evidence>
<feature type="region of interest" description="Disordered" evidence="1">
    <location>
        <begin position="726"/>
        <end position="796"/>
    </location>
</feature>
<keyword evidence="2" id="KW-1133">Transmembrane helix</keyword>
<dbReference type="OrthoDB" id="6346242at2759"/>
<dbReference type="PANTHER" id="PTHR39387">
    <property type="entry name" value="SHAVENOID, ISOFORM B"/>
    <property type="match status" value="1"/>
</dbReference>
<keyword evidence="3" id="KW-0732">Signal</keyword>
<evidence type="ECO:0000256" key="2">
    <source>
        <dbReference type="SAM" id="Phobius"/>
    </source>
</evidence>
<feature type="region of interest" description="Disordered" evidence="1">
    <location>
        <begin position="1033"/>
        <end position="1096"/>
    </location>
</feature>
<feature type="region of interest" description="Disordered" evidence="1">
    <location>
        <begin position="1270"/>
        <end position="1292"/>
    </location>
</feature>
<dbReference type="PANTHER" id="PTHR39387:SF1">
    <property type="entry name" value="SHAVENOID, ISOFORM B"/>
    <property type="match status" value="1"/>
</dbReference>
<accession>A0A7E5WQW3</accession>
<proteinExistence type="predicted"/>
<evidence type="ECO:0000256" key="1">
    <source>
        <dbReference type="SAM" id="MobiDB-lite"/>
    </source>
</evidence>
<dbReference type="GO" id="GO:0005938">
    <property type="term" value="C:cell cortex"/>
    <property type="evidence" value="ECO:0007669"/>
    <property type="project" value="TreeGrafter"/>
</dbReference>
<keyword evidence="5" id="KW-1185">Reference proteome</keyword>
<dbReference type="Proteomes" id="UP000322000">
    <property type="component" value="Chromosome 2"/>
</dbReference>
<dbReference type="RefSeq" id="XP_026742546.1">
    <property type="nucleotide sequence ID" value="XM_026886745.1"/>
</dbReference>
<feature type="compositionally biased region" description="Acidic residues" evidence="1">
    <location>
        <begin position="1009"/>
        <end position="1021"/>
    </location>
</feature>
<gene>
    <name evidence="6" type="primary">LOC113504451</name>
</gene>
<feature type="region of interest" description="Disordered" evidence="1">
    <location>
        <begin position="985"/>
        <end position="1021"/>
    </location>
</feature>
<name>A0A7E5WQW3_TRINI</name>
<feature type="region of interest" description="Disordered" evidence="1">
    <location>
        <begin position="944"/>
        <end position="964"/>
    </location>
</feature>
<sequence length="1292" mass="143774">MAAAGGSMAATLLLLLATAAAGARLGELARRDTGDIFTISGDECSAARCAEHGAGARSGEPDGGGECACACPQRAPLFREDRELCVDDLPECSLATFGTGSAVQRIPFVYLPLKGQIIHPSREITFQNVKTPICAVSGAQFLTRKGFLDLRNTLDADVPFNLFRDEGRTFLQWSGEDDVRARMTGRVMVVRLLCRDVAATPTSPLDLRGVFTPCVAFRVQGTPPKPYSNITEVQFAPNAQTSESSNSSGLTVSEYVAIGISSLLLGLIYVASVFLFLHIRKRRKAMSDEDGNRIPKGLKKKDGSVITERDIVRVNNERIQNLPNAMGQDDGIVKKNPLLTISRQIHETKNFPNDSGSNLSDSDDFGDNSVRSEENLYNNQTTSAVIHQHYVDYKNKNENCDVSHRDESGIERLPDEHVSIVETQDDREIARPVGTTRRKLYFNPAYFEPQLMAEPPAAALEFLVKIREVIAIAKHKMAAKRFQPILNQIPEEETYPSNGSNGNSLDTYQGMGSQRSGSVVSLKRENSRKKNCIGCPGCKIDGDNGIQQIAKYNIPACTSCLSNKGDKQNSIRKWLENIPTAKQHPLYNEFLPTNQNGLAESLLSLPVSESRRKVRKQNSFSSSNSMYMGEFSIPKKPSTLSVRSEPMMRSYNLPLPTFNNVDCHHNEIYCQTVGRVDDIRPIGLNDYRIASIRNNMEKARASKSFANKNALPDMVNEAIALDHSTKSYNQSSSDDERLSHQNRGNQNLYTRHTTESPLGNDYETDSLERSTNKKGLSTPTDYPDVPSSQASPSLSSALPLEEELTMRNAVYKIHSNSNSNTPSPHRDICIEQNHYETIEKQKAPPFEAPQASLVSEVYVNNNYNFGSAPTSPSGSDCSMGSRKLITTIGDVEEKPGCLTIEVKDSPENYIKIHESDGFEPDTLDRKHPKHKDAADQFSRKDLLKSINNDSPPSPQRILLRSSGTFTKTGDKVECASKFNSLRHEYEQRKNVERPKLSPGIYSGSKSLEDTTDETWQETEDWTTEEGRILTLELRHSKRQRQSTPPTIKQVKNYARPDVLPPLPPSDEDPIYEQPSFPPRRVESDRIPVSEGHPKNVIGRSLSPRVFTKNMTIESTYDSSITPESYYGPSCSPMRASAQSQSSEYENMESMSNTVRRPSDSTRTFMRKRSGRPGNINTDTFVKGSKIDGHTKSRFRRKKGCNVQDSGYLSSDSTCSRQVFKKLVVAKIVSCSESDDTENEARSESGAESVETHSVYFDSFRKLQADETGVEDEFSDSKSYRDNNGRFKHSDDC</sequence>
<protein>
    <submittedName>
        <fullName evidence="6">Uncharacterized protein LOC113504451 isoform X2</fullName>
    </submittedName>
</protein>
<feature type="signal peptide" evidence="3">
    <location>
        <begin position="1"/>
        <end position="22"/>
    </location>
</feature>
<keyword evidence="2" id="KW-0812">Transmembrane</keyword>
<feature type="domain" description="Shavenoid isoform B-like N-terminal" evidence="4">
    <location>
        <begin position="27"/>
        <end position="89"/>
    </location>
</feature>
<feature type="compositionally biased region" description="Basic and acidic residues" evidence="1">
    <location>
        <begin position="1079"/>
        <end position="1093"/>
    </location>
</feature>
<dbReference type="InterPro" id="IPR057507">
    <property type="entry name" value="Sha_B-like_N"/>
</dbReference>
<keyword evidence="2" id="KW-0472">Membrane</keyword>
<feature type="compositionally biased region" description="Basic and acidic residues" evidence="1">
    <location>
        <begin position="1274"/>
        <end position="1292"/>
    </location>
</feature>
<feature type="compositionally biased region" description="Low complexity" evidence="1">
    <location>
        <begin position="786"/>
        <end position="796"/>
    </location>
</feature>
<evidence type="ECO:0000256" key="3">
    <source>
        <dbReference type="SAM" id="SignalP"/>
    </source>
</evidence>
<feature type="region of interest" description="Disordered" evidence="1">
    <location>
        <begin position="1147"/>
        <end position="1184"/>
    </location>
</feature>
<organism evidence="5 6">
    <name type="scientific">Trichoplusia ni</name>
    <name type="common">Cabbage looper</name>
    <dbReference type="NCBI Taxonomy" id="7111"/>
    <lineage>
        <taxon>Eukaryota</taxon>
        <taxon>Metazoa</taxon>
        <taxon>Ecdysozoa</taxon>
        <taxon>Arthropoda</taxon>
        <taxon>Hexapoda</taxon>
        <taxon>Insecta</taxon>
        <taxon>Pterygota</taxon>
        <taxon>Neoptera</taxon>
        <taxon>Endopterygota</taxon>
        <taxon>Lepidoptera</taxon>
        <taxon>Glossata</taxon>
        <taxon>Ditrysia</taxon>
        <taxon>Noctuoidea</taxon>
        <taxon>Noctuidae</taxon>
        <taxon>Plusiinae</taxon>
        <taxon>Trichoplusia</taxon>
    </lineage>
</organism>
<dbReference type="FunCoup" id="A0A7E5WQW3">
    <property type="interactions" value="54"/>
</dbReference>
<dbReference type="Pfam" id="PF23328">
    <property type="entry name" value="Sha_B_N"/>
    <property type="match status" value="1"/>
</dbReference>
<reference evidence="6" key="1">
    <citation type="submission" date="2025-08" db="UniProtKB">
        <authorList>
            <consortium name="RefSeq"/>
        </authorList>
    </citation>
    <scope>IDENTIFICATION</scope>
</reference>
<feature type="region of interest" description="Disordered" evidence="1">
    <location>
        <begin position="348"/>
        <end position="371"/>
    </location>
</feature>
<dbReference type="InParanoid" id="A0A7E5WQW3"/>
<feature type="compositionally biased region" description="Basic and acidic residues" evidence="1">
    <location>
        <begin position="985"/>
        <end position="995"/>
    </location>
</feature>